<comment type="caution">
    <text evidence="2">The sequence shown here is derived from an EMBL/GenBank/DDBJ whole genome shotgun (WGS) entry which is preliminary data.</text>
</comment>
<dbReference type="EMBL" id="AOFI03000856">
    <property type="protein sequence ID" value="KAF4315388.1"/>
    <property type="molecule type" value="Genomic_DNA"/>
</dbReference>
<reference evidence="2" key="2">
    <citation type="submission" date="2020-02" db="EMBL/GenBank/DDBJ databases">
        <authorList>
            <person name="Studholme D.J."/>
        </authorList>
    </citation>
    <scope>NUCLEOTIDE SEQUENCE</scope>
    <source>
        <strain evidence="2">00238/432</strain>
    </source>
</reference>
<accession>A0A8J4S1E2</accession>
<evidence type="ECO:0000256" key="1">
    <source>
        <dbReference type="SAM" id="MobiDB-lite"/>
    </source>
</evidence>
<dbReference type="AlphaFoldDB" id="A0A8J4S1E2"/>
<feature type="region of interest" description="Disordered" evidence="1">
    <location>
        <begin position="118"/>
        <end position="141"/>
    </location>
</feature>
<feature type="compositionally biased region" description="Basic and acidic residues" evidence="1">
    <location>
        <begin position="125"/>
        <end position="141"/>
    </location>
</feature>
<name>A0A8J4S1E2_9STRA</name>
<evidence type="ECO:0000313" key="2">
    <source>
        <dbReference type="EMBL" id="KAF4315388.1"/>
    </source>
</evidence>
<protein>
    <submittedName>
        <fullName evidence="2">Uncharacterized protein</fullName>
    </submittedName>
</protein>
<organism evidence="2 3">
    <name type="scientific">Phytophthora kernoviae 00238/432</name>
    <dbReference type="NCBI Taxonomy" id="1284355"/>
    <lineage>
        <taxon>Eukaryota</taxon>
        <taxon>Sar</taxon>
        <taxon>Stramenopiles</taxon>
        <taxon>Oomycota</taxon>
        <taxon>Peronosporomycetes</taxon>
        <taxon>Peronosporales</taxon>
        <taxon>Peronosporaceae</taxon>
        <taxon>Phytophthora</taxon>
    </lineage>
</organism>
<reference evidence="2" key="1">
    <citation type="journal article" date="2015" name="Genom Data">
        <title>Draft genome sequences of Phytophthora kernoviae and Phytophthora ramorum lineage EU2 from Scotland.</title>
        <authorList>
            <person name="Sambles C."/>
            <person name="Schlenzig A."/>
            <person name="O'Neill P."/>
            <person name="Grant M."/>
            <person name="Studholme D.J."/>
        </authorList>
    </citation>
    <scope>NUCLEOTIDE SEQUENCE</scope>
    <source>
        <strain evidence="2">00238/432</strain>
    </source>
</reference>
<evidence type="ECO:0000313" key="3">
    <source>
        <dbReference type="Proteomes" id="UP000702964"/>
    </source>
</evidence>
<gene>
    <name evidence="2" type="ORF">G195_010829</name>
</gene>
<sequence length="182" mass="20999">MLRERFVAEELLLAIAFHQHQVQVRWAAVDIWEVFTSPSLFPKQCESFLEAMKKLQDAVFVLDCMEKVLQVLRPVMQKELQRSLQQIYTRFTRVFEYPTFATAEAARQQQQFEQQTLNHNANDVGEEKKEKKEKKDEDRGQAEALQFTALRNKLRQSVKSLLAALSSGSSVGYAGRTSSKLD</sequence>
<proteinExistence type="predicted"/>
<dbReference type="Proteomes" id="UP000702964">
    <property type="component" value="Unassembled WGS sequence"/>
</dbReference>